<proteinExistence type="predicted"/>
<name>A0A0A9DPR1_ARUDO</name>
<protein>
    <submittedName>
        <fullName evidence="1">Ubiquitin-protein ligase, putative</fullName>
    </submittedName>
</protein>
<dbReference type="AlphaFoldDB" id="A0A0A9DPR1"/>
<organism evidence="1">
    <name type="scientific">Arundo donax</name>
    <name type="common">Giant reed</name>
    <name type="synonym">Donax arundinaceus</name>
    <dbReference type="NCBI Taxonomy" id="35708"/>
    <lineage>
        <taxon>Eukaryota</taxon>
        <taxon>Viridiplantae</taxon>
        <taxon>Streptophyta</taxon>
        <taxon>Embryophyta</taxon>
        <taxon>Tracheophyta</taxon>
        <taxon>Spermatophyta</taxon>
        <taxon>Magnoliopsida</taxon>
        <taxon>Liliopsida</taxon>
        <taxon>Poales</taxon>
        <taxon>Poaceae</taxon>
        <taxon>PACMAD clade</taxon>
        <taxon>Arundinoideae</taxon>
        <taxon>Arundineae</taxon>
        <taxon>Arundo</taxon>
    </lineage>
</organism>
<dbReference type="EMBL" id="GBRH01207331">
    <property type="protein sequence ID" value="JAD90564.1"/>
    <property type="molecule type" value="Transcribed_RNA"/>
</dbReference>
<evidence type="ECO:0000313" key="1">
    <source>
        <dbReference type="EMBL" id="JAD90564.1"/>
    </source>
</evidence>
<keyword evidence="1" id="KW-0436">Ligase</keyword>
<dbReference type="GO" id="GO:0016874">
    <property type="term" value="F:ligase activity"/>
    <property type="evidence" value="ECO:0007669"/>
    <property type="project" value="UniProtKB-KW"/>
</dbReference>
<reference evidence="1" key="2">
    <citation type="journal article" date="2015" name="Data Brief">
        <title>Shoot transcriptome of the giant reed, Arundo donax.</title>
        <authorList>
            <person name="Barrero R.A."/>
            <person name="Guerrero F.D."/>
            <person name="Moolhuijzen P."/>
            <person name="Goolsby J.A."/>
            <person name="Tidwell J."/>
            <person name="Bellgard S.E."/>
            <person name="Bellgard M.I."/>
        </authorList>
    </citation>
    <scope>NUCLEOTIDE SEQUENCE</scope>
    <source>
        <tissue evidence="1">Shoot tissue taken approximately 20 cm above the soil surface</tissue>
    </source>
</reference>
<accession>A0A0A9DPR1</accession>
<reference evidence="1" key="1">
    <citation type="submission" date="2014-09" db="EMBL/GenBank/DDBJ databases">
        <authorList>
            <person name="Magalhaes I.L.F."/>
            <person name="Oliveira U."/>
            <person name="Santos F.R."/>
            <person name="Vidigal T.H.D.A."/>
            <person name="Brescovit A.D."/>
            <person name="Santos A.J."/>
        </authorList>
    </citation>
    <scope>NUCLEOTIDE SEQUENCE</scope>
    <source>
        <tissue evidence="1">Shoot tissue taken approximately 20 cm above the soil surface</tissue>
    </source>
</reference>
<sequence length="35" mass="3867">MELQSSWVSSAEKNLLLISGHYYLCTATCQKFGAS</sequence>